<sequence>MKTVRALERGLDVLLQVQARRAASLHEMHVALGLPKATLLRMLQTLGQKGLIWQRLADGAYLPHVDARARSQALTLEHVAEVASPWLKALSTRVSWPSVLAMPRLDHMEIVETNSPLFRLDSATLGPVGVKLSYIHTATGRAYLAACREEEREAIITRLRPRNPQEGSEADLRAILAETRVRGYAAREPLHPWPDRSRQLVLRDGRRSMAVPILLDGAPVASINITWPAKRGTDDAVMLRHLGALKHTAREIAMAIERAALAAEGRAPSGAIMAQFAAGTTKSVSPGENS</sequence>
<reference evidence="6 7" key="1">
    <citation type="submission" date="2023-07" db="EMBL/GenBank/DDBJ databases">
        <title>Sorghum-associated microbial communities from plants grown in Nebraska, USA.</title>
        <authorList>
            <person name="Schachtman D."/>
        </authorList>
    </citation>
    <scope>NUCLEOTIDE SEQUENCE [LARGE SCALE GENOMIC DNA]</scope>
    <source>
        <strain evidence="6 7">DS1027</strain>
    </source>
</reference>
<protein>
    <submittedName>
        <fullName evidence="6">IclR family mhp operon transcriptional activator</fullName>
    </submittedName>
</protein>
<comment type="caution">
    <text evidence="6">The sequence shown here is derived from an EMBL/GenBank/DDBJ whole genome shotgun (WGS) entry which is preliminary data.</text>
</comment>
<evidence type="ECO:0000313" key="7">
    <source>
        <dbReference type="Proteomes" id="UP001184150"/>
    </source>
</evidence>
<evidence type="ECO:0000313" key="6">
    <source>
        <dbReference type="EMBL" id="MDR6509844.1"/>
    </source>
</evidence>
<dbReference type="InterPro" id="IPR036388">
    <property type="entry name" value="WH-like_DNA-bd_sf"/>
</dbReference>
<dbReference type="InterPro" id="IPR029016">
    <property type="entry name" value="GAF-like_dom_sf"/>
</dbReference>
<dbReference type="SUPFAM" id="SSF46785">
    <property type="entry name" value="Winged helix' DNA-binding domain"/>
    <property type="match status" value="1"/>
</dbReference>
<dbReference type="InterPro" id="IPR050707">
    <property type="entry name" value="HTH_MetabolicPath_Reg"/>
</dbReference>
<evidence type="ECO:0000259" key="4">
    <source>
        <dbReference type="PROSITE" id="PS51077"/>
    </source>
</evidence>
<proteinExistence type="predicted"/>
<dbReference type="SMART" id="SM00346">
    <property type="entry name" value="HTH_ICLR"/>
    <property type="match status" value="1"/>
</dbReference>
<accession>A0ABU1MHK8</accession>
<dbReference type="Proteomes" id="UP001184150">
    <property type="component" value="Unassembled WGS sequence"/>
</dbReference>
<dbReference type="SUPFAM" id="SSF55781">
    <property type="entry name" value="GAF domain-like"/>
    <property type="match status" value="1"/>
</dbReference>
<gene>
    <name evidence="6" type="ORF">J2792_000684</name>
</gene>
<organism evidence="6 7">
    <name type="scientific">Novosphingobium capsulatum</name>
    <dbReference type="NCBI Taxonomy" id="13688"/>
    <lineage>
        <taxon>Bacteria</taxon>
        <taxon>Pseudomonadati</taxon>
        <taxon>Pseudomonadota</taxon>
        <taxon>Alphaproteobacteria</taxon>
        <taxon>Sphingomonadales</taxon>
        <taxon>Sphingomonadaceae</taxon>
        <taxon>Novosphingobium</taxon>
    </lineage>
</organism>
<evidence type="ECO:0000259" key="5">
    <source>
        <dbReference type="PROSITE" id="PS51078"/>
    </source>
</evidence>
<dbReference type="EMBL" id="JAVDRD010000001">
    <property type="protein sequence ID" value="MDR6509844.1"/>
    <property type="molecule type" value="Genomic_DNA"/>
</dbReference>
<dbReference type="InterPro" id="IPR005471">
    <property type="entry name" value="Tscrpt_reg_IclR_N"/>
</dbReference>
<dbReference type="Gene3D" id="3.30.450.40">
    <property type="match status" value="1"/>
</dbReference>
<keyword evidence="3" id="KW-0804">Transcription</keyword>
<dbReference type="Gene3D" id="1.10.10.10">
    <property type="entry name" value="Winged helix-like DNA-binding domain superfamily/Winged helix DNA-binding domain"/>
    <property type="match status" value="1"/>
</dbReference>
<feature type="domain" description="IclR-ED" evidence="5">
    <location>
        <begin position="65"/>
        <end position="258"/>
    </location>
</feature>
<dbReference type="RefSeq" id="WP_309804395.1">
    <property type="nucleotide sequence ID" value="NZ_JAVDRD010000001.1"/>
</dbReference>
<dbReference type="PROSITE" id="PS51078">
    <property type="entry name" value="ICLR_ED"/>
    <property type="match status" value="1"/>
</dbReference>
<evidence type="ECO:0000256" key="2">
    <source>
        <dbReference type="ARBA" id="ARBA00023125"/>
    </source>
</evidence>
<name>A0ABU1MHK8_9SPHN</name>
<dbReference type="PANTHER" id="PTHR30136:SF23">
    <property type="entry name" value="DNA-BINDING TRANSCRIPTIONAL ACTIVATOR MHPR"/>
    <property type="match status" value="1"/>
</dbReference>
<keyword evidence="1" id="KW-0805">Transcription regulation</keyword>
<evidence type="ECO:0000256" key="1">
    <source>
        <dbReference type="ARBA" id="ARBA00023015"/>
    </source>
</evidence>
<keyword evidence="2" id="KW-0238">DNA-binding</keyword>
<keyword evidence="7" id="KW-1185">Reference proteome</keyword>
<dbReference type="InterPro" id="IPR036390">
    <property type="entry name" value="WH_DNA-bd_sf"/>
</dbReference>
<dbReference type="PANTHER" id="PTHR30136">
    <property type="entry name" value="HELIX-TURN-HELIX TRANSCRIPTIONAL REGULATOR, ICLR FAMILY"/>
    <property type="match status" value="1"/>
</dbReference>
<feature type="domain" description="HTH iclR-type" evidence="4">
    <location>
        <begin position="4"/>
        <end position="65"/>
    </location>
</feature>
<dbReference type="Pfam" id="PF09339">
    <property type="entry name" value="HTH_IclR"/>
    <property type="match status" value="1"/>
</dbReference>
<dbReference type="PROSITE" id="PS51077">
    <property type="entry name" value="HTH_ICLR"/>
    <property type="match status" value="1"/>
</dbReference>
<dbReference type="InterPro" id="IPR014757">
    <property type="entry name" value="Tscrpt_reg_IclR_C"/>
</dbReference>
<evidence type="ECO:0000256" key="3">
    <source>
        <dbReference type="ARBA" id="ARBA00023163"/>
    </source>
</evidence>
<dbReference type="Pfam" id="PF01614">
    <property type="entry name" value="IclR_C"/>
    <property type="match status" value="1"/>
</dbReference>